<feature type="transmembrane region" description="Helical" evidence="7">
    <location>
        <begin position="28"/>
        <end position="50"/>
    </location>
</feature>
<feature type="transmembrane region" description="Helical" evidence="7">
    <location>
        <begin position="144"/>
        <end position="168"/>
    </location>
</feature>
<dbReference type="InterPro" id="IPR017039">
    <property type="entry name" value="Virul_fac_BrkB"/>
</dbReference>
<dbReference type="GO" id="GO:0005886">
    <property type="term" value="C:plasma membrane"/>
    <property type="evidence" value="ECO:0007669"/>
    <property type="project" value="UniProtKB-SubCell"/>
</dbReference>
<keyword evidence="3 7" id="KW-0812">Transmembrane</keyword>
<gene>
    <name evidence="8" type="ORF">E1O70_12055</name>
</gene>
<organism evidence="8 9">
    <name type="scientific">Cellulosimicrobium funkei</name>
    <dbReference type="NCBI Taxonomy" id="264251"/>
    <lineage>
        <taxon>Bacteria</taxon>
        <taxon>Bacillati</taxon>
        <taxon>Actinomycetota</taxon>
        <taxon>Actinomycetes</taxon>
        <taxon>Micrococcales</taxon>
        <taxon>Promicromonosporaceae</taxon>
        <taxon>Cellulosimicrobium</taxon>
    </lineage>
</organism>
<feature type="transmembrane region" description="Helical" evidence="7">
    <location>
        <begin position="212"/>
        <end position="232"/>
    </location>
</feature>
<dbReference type="GeneID" id="95685223"/>
<evidence type="ECO:0000256" key="4">
    <source>
        <dbReference type="ARBA" id="ARBA00022989"/>
    </source>
</evidence>
<sequence>MIVVATLAWLLVAVLARRSPAVRSAVSTATSTLLALAGVGAVVVVVAVAADDGGTRALGALASVPVAAGAVAAGTWCARAVVRPWTVRRRERAAGRVPWQDRVLAAASRTGPRVRGVRVADVAARSAFRVAGVRVTGLAAEMSYYGLISLIPLTTAIGSSLGFLRPLLGDDTVDSIRSSIVGGLTTVFAEHVSTSVVAPLVDSLLDEQRTGFAVGSFLVALWLASRVFRAAVRALDDAYGVERRRGVVAQYVLGVALALGAIVTAVSVVALVVVGPLLGDGADLAERLGLDAAFRQTWDVLRWPTVVLVCGAYLTLLYRYAPNVDTTWRRCLPGAAVGTGGVLLVSWGFGLYVRLAGPAAPGSEAGTTAVVQAAGQMLGLVLAGVLWGWLTSIVVLVGGVVNAEADPHRVVPAGRATGAAWAGGESAPTTGTAAEPVDDRSRGTGAGRVGRGSYADLQDHGHGARDRTEEEPG</sequence>
<dbReference type="PANTHER" id="PTHR30213">
    <property type="entry name" value="INNER MEMBRANE PROTEIN YHJD"/>
    <property type="match status" value="1"/>
</dbReference>
<protein>
    <submittedName>
        <fullName evidence="8">YihY/virulence factor BrkB family protein</fullName>
    </submittedName>
</protein>
<feature type="transmembrane region" description="Helical" evidence="7">
    <location>
        <begin position="332"/>
        <end position="353"/>
    </location>
</feature>
<comment type="caution">
    <text evidence="8">The sequence shown here is derived from an EMBL/GenBank/DDBJ whole genome shotgun (WGS) entry which is preliminary data.</text>
</comment>
<feature type="region of interest" description="Disordered" evidence="6">
    <location>
        <begin position="418"/>
        <end position="473"/>
    </location>
</feature>
<keyword evidence="5 7" id="KW-0472">Membrane</keyword>
<dbReference type="Pfam" id="PF03631">
    <property type="entry name" value="Virul_fac_BrkB"/>
    <property type="match status" value="1"/>
</dbReference>
<evidence type="ECO:0000256" key="3">
    <source>
        <dbReference type="ARBA" id="ARBA00022692"/>
    </source>
</evidence>
<evidence type="ECO:0000313" key="9">
    <source>
        <dbReference type="Proteomes" id="UP000298003"/>
    </source>
</evidence>
<reference evidence="8 9" key="1">
    <citation type="submission" date="2019-03" db="EMBL/GenBank/DDBJ databases">
        <title>Cellulosimicrobium funkei JCM14302 Assembly.</title>
        <authorList>
            <person name="Dou T."/>
        </authorList>
    </citation>
    <scope>NUCLEOTIDE SEQUENCE [LARGE SCALE GENOMIC DNA]</scope>
    <source>
        <strain evidence="8 9">JCM 14302</strain>
    </source>
</reference>
<keyword evidence="2" id="KW-1003">Cell membrane</keyword>
<evidence type="ECO:0000256" key="2">
    <source>
        <dbReference type="ARBA" id="ARBA00022475"/>
    </source>
</evidence>
<feature type="transmembrane region" description="Helical" evidence="7">
    <location>
        <begin position="373"/>
        <end position="401"/>
    </location>
</feature>
<evidence type="ECO:0000313" key="8">
    <source>
        <dbReference type="EMBL" id="TFF10512.1"/>
    </source>
</evidence>
<feature type="compositionally biased region" description="Basic and acidic residues" evidence="6">
    <location>
        <begin position="457"/>
        <end position="473"/>
    </location>
</feature>
<evidence type="ECO:0000256" key="1">
    <source>
        <dbReference type="ARBA" id="ARBA00004651"/>
    </source>
</evidence>
<name>A0A4Y8R1D9_9MICO</name>
<keyword evidence="9" id="KW-1185">Reference proteome</keyword>
<proteinExistence type="predicted"/>
<keyword evidence="4 7" id="KW-1133">Transmembrane helix</keyword>
<accession>A0A4Y8R1D9</accession>
<feature type="transmembrane region" description="Helical" evidence="7">
    <location>
        <begin position="252"/>
        <end position="278"/>
    </location>
</feature>
<dbReference type="PANTHER" id="PTHR30213:SF0">
    <property type="entry name" value="UPF0761 MEMBRANE PROTEIN YIHY"/>
    <property type="match status" value="1"/>
</dbReference>
<feature type="transmembrane region" description="Helical" evidence="7">
    <location>
        <begin position="57"/>
        <end position="82"/>
    </location>
</feature>
<dbReference type="RefSeq" id="WP_061268615.1">
    <property type="nucleotide sequence ID" value="NZ_SOZH01000006.1"/>
</dbReference>
<evidence type="ECO:0000256" key="5">
    <source>
        <dbReference type="ARBA" id="ARBA00023136"/>
    </source>
</evidence>
<feature type="transmembrane region" description="Helical" evidence="7">
    <location>
        <begin position="300"/>
        <end position="320"/>
    </location>
</feature>
<evidence type="ECO:0000256" key="7">
    <source>
        <dbReference type="SAM" id="Phobius"/>
    </source>
</evidence>
<dbReference type="EMBL" id="SOZH01000006">
    <property type="protein sequence ID" value="TFF10512.1"/>
    <property type="molecule type" value="Genomic_DNA"/>
</dbReference>
<comment type="subcellular location">
    <subcellularLocation>
        <location evidence="1">Cell membrane</location>
        <topology evidence="1">Multi-pass membrane protein</topology>
    </subcellularLocation>
</comment>
<dbReference type="AlphaFoldDB" id="A0A4Y8R1D9"/>
<dbReference type="Proteomes" id="UP000298003">
    <property type="component" value="Unassembled WGS sequence"/>
</dbReference>
<evidence type="ECO:0000256" key="6">
    <source>
        <dbReference type="SAM" id="MobiDB-lite"/>
    </source>
</evidence>